<protein>
    <submittedName>
        <fullName evidence="1">Uncharacterized protein</fullName>
    </submittedName>
</protein>
<name>A0ACC1D965_9NEOP</name>
<evidence type="ECO:0000313" key="1">
    <source>
        <dbReference type="EMBL" id="KAJ0180464.1"/>
    </source>
</evidence>
<dbReference type="Proteomes" id="UP000824533">
    <property type="component" value="Linkage Group LG06"/>
</dbReference>
<sequence length="1906" mass="215028">MTISGNMKENKQRSVKDTWESELGYAWSRSGQQRCVRHRAPESTMSVSSDIRFTRRKLSRPCRGCCAALAVLLVLLLLAAVAVYLAHLYLLGDPLNRQTFRGSFVVSSWKAEENDLNTGPWNENRTRENELQRKLASIYQNSELRSCFVSADILALDNVEDGMRVHFEVSFEPIFTAVNTAEVTTVLTRELEAPVYFTHLNTLRETLHIEESSAISSLQLKEPETTSVEPSTTEETGTDSEEEIRECSPMTLSLCSHLPYNVTSYPNLVGHSSKDALLRDLVAFRELLDAECSHLAQDFVCQMLQPRCVDDRVVRPCRAYCRTFHAGCGARLPERLRPHFDCARFPDYFGLSSCAPEPGCAAGLQRLALSQRACDGIPDCADAEDERSCAHCVNVKESGVRCALDARCLPVHLRCDGTPDCPDGSDETGCLWITRSLSSWRRENSETTLGAIRSRSGYAVWTERGRNGKICATPYENDKKALTSVATSLCRQLTFKAAITAEVVPDSEESNETDDQPTLIKKENPQYVEIVDPFAAEISFVKSECPHRKVIKVVCDQLECGVASARGDKASDGVEGLSRTARPGDWPWHAALLRSYVHACDAALIHSSWLITTASCFQGQPKAEWTARFGTVRIQSTTPWQQERRIVGMVRSPVEGSMLALVRLEEPVEMTDFVRPICLPDSDVSNGKGSTCNTLGWTRNRDQLQRVHLITSSMNTCENVSIVTVNGICAEPLYDQDDCNEEEYAGSFMMCLDERSKRWSLVGVSGWRIACTKIGLGRPRIYDSITSHVDWIRRTISNAARYSTCTVELARSENTNGSRLQASALSERARALLPNDHSAYECSCSDQLNTMEVADQWQREWAGTAEYGKVTEGGITRRVARAMEVLHASGPGARVRVMRAAYHSTAGPGIPASSYTLHSSRRILSSGFNLEEPPSLPSRPLEISSLPLESSLDSQTETEKYKVTEPDDIDISEPSKWRGSTKANGIRMPSEESSSTDNASIIDLDSRSSSRNLNRKYSYDSENSDIHWNKRNASRISPLLDAPVTLSTLKYKSLLNNSSEWTTRRKSYSFEDTSPINETPFYNEILAMESSTDSGICKSSEIVNDQVDENMNSKYIQNRDKNTLRDESFQDWLSKNKINSFYKGTKFKSHREHEVVMEDPVENSISLQATGKVSITLPITVEKGYEGPQNRKTQSNDEGHRKIKKVEFCKTELHFAAESGKVNIIATDEKPPPSNDFRKRRSVFLPIQNMSDKPITLFGDKTKEYPELNHPDEIFTSESGESDENTAATKSILKNKIPKPKPYLLGENMVFGLKDGLKSKDHSSDFSVTTAVSLINKQLEADKRHNEDKISIYPREIHTRLSDNHALRTINKGPNRKEDVETGKSEKLYSNDLDITSTTDISKMNSQGSPVKNRLKTRELRMSDLTYFGVDKTSNSVTPERVIKNRLSTVNANEDDVFRSVRLIQQISHSVSNSEPESEDMPEYQNFPLNTSYAPIPTPRHSLKFDDQLNEIEEINISKPTIIRERNIINDSEKRIFRRTKSREQYETITSMSRSRSEPRKSYHHSPSKSRGQETKSTRYREVGKKEAEEGDKKDISTNSSDAIEIQKMSNAAVPLYANLNSDTEIKDEKSIKRKISTKLHDRQKKHVNLKKNESKENDLKPNLPINNSNTIEKSPAKLPIRYGKENGNISFKNINNSHKRDCSAQIDKRDENNLNIKSRKGEVLLPQRDKSPKKEFTQQPTTENNNKTLTKYRHRSRSSHRITGSNETNKHDIKARDDSSDKSNIKEAKETDTYRKTVKSPEKKGSTKEPMPNKNRKSDTESPVRRLPSSQSKPTDRNIINKSSNTKKVNSFTPNRKEYIINYDDKNGTMSSVCKVKSGSHSSRRKIPIDMEKDNTKENKFYLRK</sequence>
<accession>A0ACC1D965</accession>
<reference evidence="1 2" key="1">
    <citation type="journal article" date="2021" name="Front. Genet.">
        <title>Chromosome-Level Genome Assembly Reveals Significant Gene Expansion in the Toll and IMD Signaling Pathways of Dendrolimus kikuchii.</title>
        <authorList>
            <person name="Zhou J."/>
            <person name="Wu P."/>
            <person name="Xiong Z."/>
            <person name="Liu N."/>
            <person name="Zhao N."/>
            <person name="Ji M."/>
            <person name="Qiu Y."/>
            <person name="Yang B."/>
        </authorList>
    </citation>
    <scope>NUCLEOTIDE SEQUENCE [LARGE SCALE GENOMIC DNA]</scope>
    <source>
        <strain evidence="1">Ann1</strain>
    </source>
</reference>
<keyword evidence="2" id="KW-1185">Reference proteome</keyword>
<proteinExistence type="predicted"/>
<organism evidence="1 2">
    <name type="scientific">Dendrolimus kikuchii</name>
    <dbReference type="NCBI Taxonomy" id="765133"/>
    <lineage>
        <taxon>Eukaryota</taxon>
        <taxon>Metazoa</taxon>
        <taxon>Ecdysozoa</taxon>
        <taxon>Arthropoda</taxon>
        <taxon>Hexapoda</taxon>
        <taxon>Insecta</taxon>
        <taxon>Pterygota</taxon>
        <taxon>Neoptera</taxon>
        <taxon>Endopterygota</taxon>
        <taxon>Lepidoptera</taxon>
        <taxon>Glossata</taxon>
        <taxon>Ditrysia</taxon>
        <taxon>Bombycoidea</taxon>
        <taxon>Lasiocampidae</taxon>
        <taxon>Dendrolimus</taxon>
    </lineage>
</organism>
<dbReference type="EMBL" id="CM034392">
    <property type="protein sequence ID" value="KAJ0180464.1"/>
    <property type="molecule type" value="Genomic_DNA"/>
</dbReference>
<evidence type="ECO:0000313" key="2">
    <source>
        <dbReference type="Proteomes" id="UP000824533"/>
    </source>
</evidence>
<gene>
    <name evidence="1" type="ORF">K1T71_003868</name>
</gene>
<comment type="caution">
    <text evidence="1">The sequence shown here is derived from an EMBL/GenBank/DDBJ whole genome shotgun (WGS) entry which is preliminary data.</text>
</comment>